<comment type="cofactor">
    <cofactor evidence="1">
        <name>Zn(2+)</name>
        <dbReference type="ChEBI" id="CHEBI:29105"/>
    </cofactor>
</comment>
<evidence type="ECO:0000256" key="5">
    <source>
        <dbReference type="ARBA" id="ARBA00022670"/>
    </source>
</evidence>
<evidence type="ECO:0000313" key="15">
    <source>
        <dbReference type="EMBL" id="APZ42874.1"/>
    </source>
</evidence>
<accession>A0A1P8UGI3</accession>
<dbReference type="AlphaFoldDB" id="A0A1P8UGI3"/>
<dbReference type="GO" id="GO:0008237">
    <property type="term" value="F:metallopeptidase activity"/>
    <property type="evidence" value="ECO:0007669"/>
    <property type="project" value="UniProtKB-KW"/>
</dbReference>
<feature type="transmembrane region" description="Helical" evidence="13">
    <location>
        <begin position="97"/>
        <end position="122"/>
    </location>
</feature>
<dbReference type="PANTHER" id="PTHR35864:SF1">
    <property type="entry name" value="ZINC METALLOPROTEASE YWHC-RELATED"/>
    <property type="match status" value="1"/>
</dbReference>
<name>A0A1P8UGI3_9GAMM</name>
<feature type="transmembrane region" description="Helical" evidence="13">
    <location>
        <begin position="6"/>
        <end position="24"/>
    </location>
</feature>
<proteinExistence type="inferred from homology"/>
<dbReference type="RefSeq" id="WP_076836522.1">
    <property type="nucleotide sequence ID" value="NZ_CP019434.1"/>
</dbReference>
<dbReference type="PANTHER" id="PTHR35864">
    <property type="entry name" value="ZINC METALLOPROTEASE MJ0611-RELATED"/>
    <property type="match status" value="1"/>
</dbReference>
<feature type="transmembrane region" description="Helical" evidence="13">
    <location>
        <begin position="183"/>
        <end position="202"/>
    </location>
</feature>
<evidence type="ECO:0000259" key="14">
    <source>
        <dbReference type="Pfam" id="PF02163"/>
    </source>
</evidence>
<evidence type="ECO:0000256" key="7">
    <source>
        <dbReference type="ARBA" id="ARBA00022723"/>
    </source>
</evidence>
<dbReference type="InterPro" id="IPR008915">
    <property type="entry name" value="Peptidase_M50"/>
</dbReference>
<keyword evidence="8" id="KW-0378">Hydrolase</keyword>
<dbReference type="STRING" id="1765967.BW247_07015"/>
<feature type="domain" description="Peptidase M50" evidence="14">
    <location>
        <begin position="141"/>
        <end position="173"/>
    </location>
</feature>
<evidence type="ECO:0000256" key="1">
    <source>
        <dbReference type="ARBA" id="ARBA00001947"/>
    </source>
</evidence>
<evidence type="ECO:0000256" key="6">
    <source>
        <dbReference type="ARBA" id="ARBA00022692"/>
    </source>
</evidence>
<evidence type="ECO:0000256" key="13">
    <source>
        <dbReference type="SAM" id="Phobius"/>
    </source>
</evidence>
<feature type="transmembrane region" description="Helical" evidence="13">
    <location>
        <begin position="134"/>
        <end position="156"/>
    </location>
</feature>
<evidence type="ECO:0000313" key="16">
    <source>
        <dbReference type="Proteomes" id="UP000243807"/>
    </source>
</evidence>
<organism evidence="15 16">
    <name type="scientific">Acidihalobacter ferrooxydans</name>
    <dbReference type="NCBI Taxonomy" id="1765967"/>
    <lineage>
        <taxon>Bacteria</taxon>
        <taxon>Pseudomonadati</taxon>
        <taxon>Pseudomonadota</taxon>
        <taxon>Gammaproteobacteria</taxon>
        <taxon>Chromatiales</taxon>
        <taxon>Ectothiorhodospiraceae</taxon>
        <taxon>Acidihalobacter</taxon>
    </lineage>
</organism>
<dbReference type="GO" id="GO:0006508">
    <property type="term" value="P:proteolysis"/>
    <property type="evidence" value="ECO:0007669"/>
    <property type="project" value="UniProtKB-KW"/>
</dbReference>
<evidence type="ECO:0000256" key="11">
    <source>
        <dbReference type="ARBA" id="ARBA00023049"/>
    </source>
</evidence>
<dbReference type="OrthoDB" id="9800627at2"/>
<dbReference type="InterPro" id="IPR052348">
    <property type="entry name" value="Metallopeptidase_M50B"/>
</dbReference>
<keyword evidence="7" id="KW-0479">Metal-binding</keyword>
<gene>
    <name evidence="15" type="ORF">BW247_07015</name>
</gene>
<evidence type="ECO:0000256" key="10">
    <source>
        <dbReference type="ARBA" id="ARBA00022989"/>
    </source>
</evidence>
<comment type="subcellular location">
    <subcellularLocation>
        <location evidence="2">Cell membrane</location>
        <topology evidence="2">Multi-pass membrane protein</topology>
    </subcellularLocation>
</comment>
<dbReference type="Pfam" id="PF02163">
    <property type="entry name" value="Peptidase_M50"/>
    <property type="match status" value="1"/>
</dbReference>
<keyword evidence="6 13" id="KW-0812">Transmembrane</keyword>
<reference evidence="15 16" key="1">
    <citation type="submission" date="2017-01" db="EMBL/GenBank/DDBJ databases">
        <title>Draft sequence of Acidihalobacter ferrooxidans strain DSM 14175 (strain V8).</title>
        <authorList>
            <person name="Khaleque H.N."/>
            <person name="Ramsay J.P."/>
            <person name="Murphy R.J.T."/>
            <person name="Kaksonen A.H."/>
            <person name="Boxall N.J."/>
            <person name="Watkin E.L.J."/>
        </authorList>
    </citation>
    <scope>NUCLEOTIDE SEQUENCE [LARGE SCALE GENOMIC DNA]</scope>
    <source>
        <strain evidence="15 16">V8</strain>
    </source>
</reference>
<dbReference type="EMBL" id="CP019434">
    <property type="protein sequence ID" value="APZ42874.1"/>
    <property type="molecule type" value="Genomic_DNA"/>
</dbReference>
<feature type="transmembrane region" description="Helical" evidence="13">
    <location>
        <begin position="57"/>
        <end position="77"/>
    </location>
</feature>
<dbReference type="CDD" id="cd06158">
    <property type="entry name" value="S2P-M50_like_1"/>
    <property type="match status" value="1"/>
</dbReference>
<dbReference type="InterPro" id="IPR044537">
    <property type="entry name" value="Rip2-like"/>
</dbReference>
<evidence type="ECO:0000256" key="12">
    <source>
        <dbReference type="ARBA" id="ARBA00023136"/>
    </source>
</evidence>
<keyword evidence="5 15" id="KW-0645">Protease</keyword>
<keyword evidence="12 13" id="KW-0472">Membrane</keyword>
<keyword evidence="4" id="KW-1003">Cell membrane</keyword>
<evidence type="ECO:0000256" key="9">
    <source>
        <dbReference type="ARBA" id="ARBA00022833"/>
    </source>
</evidence>
<dbReference type="GO" id="GO:0005886">
    <property type="term" value="C:plasma membrane"/>
    <property type="evidence" value="ECO:0007669"/>
    <property type="project" value="UniProtKB-SubCell"/>
</dbReference>
<keyword evidence="11" id="KW-0482">Metalloprotease</keyword>
<keyword evidence="16" id="KW-1185">Reference proteome</keyword>
<dbReference type="Proteomes" id="UP000243807">
    <property type="component" value="Chromosome"/>
</dbReference>
<evidence type="ECO:0000256" key="8">
    <source>
        <dbReference type="ARBA" id="ARBA00022801"/>
    </source>
</evidence>
<evidence type="ECO:0000256" key="2">
    <source>
        <dbReference type="ARBA" id="ARBA00004651"/>
    </source>
</evidence>
<keyword evidence="10 13" id="KW-1133">Transmembrane helix</keyword>
<dbReference type="KEGG" id="afy:BW247_07015"/>
<evidence type="ECO:0000256" key="3">
    <source>
        <dbReference type="ARBA" id="ARBA00007931"/>
    </source>
</evidence>
<keyword evidence="9" id="KW-0862">Zinc</keyword>
<comment type="similarity">
    <text evidence="3">Belongs to the peptidase M50B family.</text>
</comment>
<protein>
    <submittedName>
        <fullName evidence="15">Site-2 protease family protein</fullName>
    </submittedName>
</protein>
<dbReference type="GO" id="GO:0046872">
    <property type="term" value="F:metal ion binding"/>
    <property type="evidence" value="ECO:0007669"/>
    <property type="project" value="UniProtKB-KW"/>
</dbReference>
<sequence length="221" mass="24138">MNLDQLIQTISIWILPVLFAVTIHEAAHGYAARRLGDTTAQMLGRLSLNPLRHIDPIGTLLVPGVLLALGGFVFGWAKPVPVNMNNLRNPRRDMALVAVAGPGSNLLMALGWAIIMKFGIWLVLTAGYDFAKPIVYMGAAGITINLVLLVLNLLPIPPLDGGRVLSGIVPPRWADILDRIEPYGLIILIALLFTHVLGYVLYPVISWLTNLIYGVFHLPML</sequence>
<evidence type="ECO:0000256" key="4">
    <source>
        <dbReference type="ARBA" id="ARBA00022475"/>
    </source>
</evidence>